<reference evidence="2 3" key="1">
    <citation type="submission" date="2018-05" db="EMBL/GenBank/DDBJ databases">
        <title>Freshwater and sediment microbial communities from various areas in North America, analyzing microbe dynamics in response to fracking.</title>
        <authorList>
            <person name="Lamendella R."/>
        </authorList>
    </citation>
    <scope>NUCLEOTIDE SEQUENCE [LARGE SCALE GENOMIC DNA]</scope>
    <source>
        <strain evidence="2 3">67</strain>
    </source>
</reference>
<keyword evidence="1" id="KW-0812">Transmembrane</keyword>
<dbReference type="AlphaFoldDB" id="A0A318FKR7"/>
<sequence length="155" mass="18027">MIIKQHIKLIIFILSAILLTAGAYFYRSSQTYSCSGQQKVYLDTNEFINVRIKINSQPEKFNMTVKGIFHHADGTKSEIYRQGSYQYSHLNSKLYEAKLLSAKRVFTDTLPEQLSNNIFGVQPGESRNFRMKKLRNGLIMFGTEYTWFYACRLDV</sequence>
<proteinExistence type="predicted"/>
<accession>A0A318FKR7</accession>
<dbReference type="RefSeq" id="WP_110274693.1">
    <property type="nucleotide sequence ID" value="NZ_QJJG01000010.1"/>
</dbReference>
<dbReference type="EMBL" id="QJJG01000010">
    <property type="protein sequence ID" value="PXW43986.1"/>
    <property type="molecule type" value="Genomic_DNA"/>
</dbReference>
<keyword evidence="1" id="KW-0472">Membrane</keyword>
<gene>
    <name evidence="2" type="ORF">DET57_110100</name>
</gene>
<name>A0A318FKR7_KLEOX</name>
<keyword evidence="1" id="KW-1133">Transmembrane helix</keyword>
<dbReference type="Proteomes" id="UP000247485">
    <property type="component" value="Unassembled WGS sequence"/>
</dbReference>
<comment type="caution">
    <text evidence="2">The sequence shown here is derived from an EMBL/GenBank/DDBJ whole genome shotgun (WGS) entry which is preliminary data.</text>
</comment>
<evidence type="ECO:0000313" key="2">
    <source>
        <dbReference type="EMBL" id="PXW43986.1"/>
    </source>
</evidence>
<protein>
    <submittedName>
        <fullName evidence="2">Uncharacterized protein</fullName>
    </submittedName>
</protein>
<feature type="transmembrane region" description="Helical" evidence="1">
    <location>
        <begin position="7"/>
        <end position="26"/>
    </location>
</feature>
<evidence type="ECO:0000313" key="3">
    <source>
        <dbReference type="Proteomes" id="UP000247485"/>
    </source>
</evidence>
<evidence type="ECO:0000256" key="1">
    <source>
        <dbReference type="SAM" id="Phobius"/>
    </source>
</evidence>
<organism evidence="2 3">
    <name type="scientific">Klebsiella oxytoca</name>
    <dbReference type="NCBI Taxonomy" id="571"/>
    <lineage>
        <taxon>Bacteria</taxon>
        <taxon>Pseudomonadati</taxon>
        <taxon>Pseudomonadota</taxon>
        <taxon>Gammaproteobacteria</taxon>
        <taxon>Enterobacterales</taxon>
        <taxon>Enterobacteriaceae</taxon>
        <taxon>Klebsiella/Raoultella group</taxon>
        <taxon>Klebsiella</taxon>
    </lineage>
</organism>